<reference evidence="1 2" key="1">
    <citation type="submission" date="2019-02" db="EMBL/GenBank/DDBJ databases">
        <title>Sequencing the genomes of 1000 actinobacteria strains.</title>
        <authorList>
            <person name="Klenk H.-P."/>
        </authorList>
    </citation>
    <scope>NUCLEOTIDE SEQUENCE [LARGE SCALE GENOMIC DNA]</scope>
    <source>
        <strain evidence="1 2">DSM 45162</strain>
    </source>
</reference>
<evidence type="ECO:0000313" key="2">
    <source>
        <dbReference type="Proteomes" id="UP000292564"/>
    </source>
</evidence>
<proteinExistence type="predicted"/>
<name>A0A4V2G7J0_9ACTN</name>
<comment type="caution">
    <text evidence="1">The sequence shown here is derived from an EMBL/GenBank/DDBJ whole genome shotgun (WGS) entry which is preliminary data.</text>
</comment>
<organism evidence="1 2">
    <name type="scientific">Krasilnikovia cinnamomea</name>
    <dbReference type="NCBI Taxonomy" id="349313"/>
    <lineage>
        <taxon>Bacteria</taxon>
        <taxon>Bacillati</taxon>
        <taxon>Actinomycetota</taxon>
        <taxon>Actinomycetes</taxon>
        <taxon>Micromonosporales</taxon>
        <taxon>Micromonosporaceae</taxon>
        <taxon>Krasilnikovia</taxon>
    </lineage>
</organism>
<sequence length="90" mass="9884">MEGLGFLPESVALGRFWVHSDGMNDSGPGDGAYFWCLRHNRVETGDDKCPAQYRLGPCPSAEDATHALETVAKRNAAWDAEDARWTGEQS</sequence>
<dbReference type="RefSeq" id="WP_242625033.1">
    <property type="nucleotide sequence ID" value="NZ_SHKY01000001.1"/>
</dbReference>
<gene>
    <name evidence="1" type="ORF">EV385_4690</name>
</gene>
<evidence type="ECO:0000313" key="1">
    <source>
        <dbReference type="EMBL" id="RZU52806.1"/>
    </source>
</evidence>
<keyword evidence="2" id="KW-1185">Reference proteome</keyword>
<dbReference type="EMBL" id="SHKY01000001">
    <property type="protein sequence ID" value="RZU52806.1"/>
    <property type="molecule type" value="Genomic_DNA"/>
</dbReference>
<protein>
    <submittedName>
        <fullName evidence="1">Uncharacterized protein</fullName>
    </submittedName>
</protein>
<dbReference type="AlphaFoldDB" id="A0A4V2G7J0"/>
<dbReference type="Proteomes" id="UP000292564">
    <property type="component" value="Unassembled WGS sequence"/>
</dbReference>
<accession>A0A4V2G7J0</accession>